<dbReference type="InterPro" id="IPR005119">
    <property type="entry name" value="LysR_subst-bd"/>
</dbReference>
<accession>A0AAF0C767</accession>
<dbReference type="PANTHER" id="PTHR30126:SF25">
    <property type="entry name" value="HTH-TYPE TRANSCRIPTIONAL REGULATOR METR"/>
    <property type="match status" value="1"/>
</dbReference>
<proteinExistence type="inferred from homology"/>
<keyword evidence="4" id="KW-0804">Transcription</keyword>
<reference evidence="6 7" key="1">
    <citation type="journal article" date="2015" name="Genome Announc.">
        <title>Draft Genome Sequences of Marine Isolates of Thalassomonas viridans and Thalassomonas actiniarum.</title>
        <authorList>
            <person name="Olonade I."/>
            <person name="van Zyl L.J."/>
            <person name="Trindade M."/>
        </authorList>
    </citation>
    <scope>NUCLEOTIDE SEQUENCE [LARGE SCALE GENOMIC DNA]</scope>
    <source>
        <strain evidence="6 7">XOM25</strain>
    </source>
</reference>
<keyword evidence="2" id="KW-0805">Transcription regulation</keyword>
<dbReference type="GO" id="GO:0003700">
    <property type="term" value="F:DNA-binding transcription factor activity"/>
    <property type="evidence" value="ECO:0007669"/>
    <property type="project" value="InterPro"/>
</dbReference>
<reference evidence="6 7" key="2">
    <citation type="journal article" date="2022" name="Mar. Drugs">
        <title>Bioassay-Guided Fractionation Leads to the Detection of Cholic Acid Generated by the Rare Thalassomonas sp.</title>
        <authorList>
            <person name="Pheiffer F."/>
            <person name="Schneider Y.K."/>
            <person name="Hansen E.H."/>
            <person name="Andersen J.H."/>
            <person name="Isaksson J."/>
            <person name="Busche T."/>
            <person name="R C."/>
            <person name="Kalinowski J."/>
            <person name="Zyl L.V."/>
            <person name="Trindade M."/>
        </authorList>
    </citation>
    <scope>NUCLEOTIDE SEQUENCE [LARGE SCALE GENOMIC DNA]</scope>
    <source>
        <strain evidence="6 7">XOM25</strain>
    </source>
</reference>
<evidence type="ECO:0000256" key="3">
    <source>
        <dbReference type="ARBA" id="ARBA00023125"/>
    </source>
</evidence>
<keyword evidence="7" id="KW-1185">Reference proteome</keyword>
<dbReference type="PANTHER" id="PTHR30126">
    <property type="entry name" value="HTH-TYPE TRANSCRIPTIONAL REGULATOR"/>
    <property type="match status" value="1"/>
</dbReference>
<dbReference type="InterPro" id="IPR000847">
    <property type="entry name" value="LysR_HTH_N"/>
</dbReference>
<dbReference type="CDD" id="cd05466">
    <property type="entry name" value="PBP2_LTTR_substrate"/>
    <property type="match status" value="1"/>
</dbReference>
<dbReference type="InterPro" id="IPR036390">
    <property type="entry name" value="WH_DNA-bd_sf"/>
</dbReference>
<dbReference type="InterPro" id="IPR036388">
    <property type="entry name" value="WH-like_DNA-bd_sf"/>
</dbReference>
<dbReference type="PRINTS" id="PR00039">
    <property type="entry name" value="HTHLYSR"/>
</dbReference>
<dbReference type="PROSITE" id="PS50931">
    <property type="entry name" value="HTH_LYSR"/>
    <property type="match status" value="1"/>
</dbReference>
<name>A0AAF0C767_9GAMM</name>
<dbReference type="Pfam" id="PF00126">
    <property type="entry name" value="HTH_1"/>
    <property type="match status" value="1"/>
</dbReference>
<dbReference type="RefSeq" id="WP_044837349.1">
    <property type="nucleotide sequence ID" value="NZ_CP059733.1"/>
</dbReference>
<sequence>MDLSKSQLNISHLKMICTIAQAETVKEAAESLFITQPALSNRIREAERRLKTKLFTRRGRKLIITTAGERLLHSAKKILEELARAEHDIARLSDGVELVLRLGLPHYASFRWLPEVMRQFGSHLPGIELEITASAAKQPLTALFHGEVDIAIVSSANQVLTLDNNLYGSDFLLEDELLACLSARHGKAGQGFLTAQDFAEETYITNSVVPEKDREYELFFQPENVMPRKVLQVGFNEAIVELVKANIGVTILSKNLIEPHLKSGARAEHGQGGGEGAIQTVRLGQNGVKIYWHLVYVKQPHLDAPVALLTKVLKR</sequence>
<dbReference type="Pfam" id="PF03466">
    <property type="entry name" value="LysR_substrate"/>
    <property type="match status" value="1"/>
</dbReference>
<evidence type="ECO:0000256" key="1">
    <source>
        <dbReference type="ARBA" id="ARBA00009437"/>
    </source>
</evidence>
<evidence type="ECO:0000256" key="4">
    <source>
        <dbReference type="ARBA" id="ARBA00023163"/>
    </source>
</evidence>
<dbReference type="GO" id="GO:0000976">
    <property type="term" value="F:transcription cis-regulatory region binding"/>
    <property type="evidence" value="ECO:0007669"/>
    <property type="project" value="TreeGrafter"/>
</dbReference>
<evidence type="ECO:0000259" key="5">
    <source>
        <dbReference type="PROSITE" id="PS50931"/>
    </source>
</evidence>
<dbReference type="Gene3D" id="3.40.190.10">
    <property type="entry name" value="Periplasmic binding protein-like II"/>
    <property type="match status" value="2"/>
</dbReference>
<dbReference type="KEGG" id="tvd:SG34_018545"/>
<feature type="domain" description="HTH lysR-type" evidence="5">
    <location>
        <begin position="8"/>
        <end position="65"/>
    </location>
</feature>
<evidence type="ECO:0000313" key="6">
    <source>
        <dbReference type="EMBL" id="WDE03388.1"/>
    </source>
</evidence>
<keyword evidence="3" id="KW-0238">DNA-binding</keyword>
<protein>
    <submittedName>
        <fullName evidence="6">LysR family transcriptional regulator</fullName>
    </submittedName>
</protein>
<organism evidence="6 7">
    <name type="scientific">Thalassomonas viridans</name>
    <dbReference type="NCBI Taxonomy" id="137584"/>
    <lineage>
        <taxon>Bacteria</taxon>
        <taxon>Pseudomonadati</taxon>
        <taxon>Pseudomonadota</taxon>
        <taxon>Gammaproteobacteria</taxon>
        <taxon>Alteromonadales</taxon>
        <taxon>Colwelliaceae</taxon>
        <taxon>Thalassomonas</taxon>
    </lineage>
</organism>
<comment type="similarity">
    <text evidence="1">Belongs to the LysR transcriptional regulatory family.</text>
</comment>
<dbReference type="SUPFAM" id="SSF53850">
    <property type="entry name" value="Periplasmic binding protein-like II"/>
    <property type="match status" value="1"/>
</dbReference>
<dbReference type="SUPFAM" id="SSF46785">
    <property type="entry name" value="Winged helix' DNA-binding domain"/>
    <property type="match status" value="1"/>
</dbReference>
<dbReference type="Proteomes" id="UP000032352">
    <property type="component" value="Chromosome"/>
</dbReference>
<evidence type="ECO:0000313" key="7">
    <source>
        <dbReference type="Proteomes" id="UP000032352"/>
    </source>
</evidence>
<evidence type="ECO:0000256" key="2">
    <source>
        <dbReference type="ARBA" id="ARBA00023015"/>
    </source>
</evidence>
<gene>
    <name evidence="6" type="ORF">SG34_018545</name>
</gene>
<dbReference type="FunFam" id="1.10.10.10:FF:000001">
    <property type="entry name" value="LysR family transcriptional regulator"/>
    <property type="match status" value="1"/>
</dbReference>
<dbReference type="EMBL" id="CP059733">
    <property type="protein sequence ID" value="WDE03388.1"/>
    <property type="molecule type" value="Genomic_DNA"/>
</dbReference>
<dbReference type="AlphaFoldDB" id="A0AAF0C767"/>
<dbReference type="Gene3D" id="1.10.10.10">
    <property type="entry name" value="Winged helix-like DNA-binding domain superfamily/Winged helix DNA-binding domain"/>
    <property type="match status" value="1"/>
</dbReference>